<evidence type="ECO:0000313" key="4">
    <source>
        <dbReference type="Proteomes" id="UP000184749"/>
    </source>
</evidence>
<dbReference type="AlphaFoldDB" id="A0A1L5NKR8"/>
<evidence type="ECO:0000256" key="2">
    <source>
        <dbReference type="SAM" id="SignalP"/>
    </source>
</evidence>
<dbReference type="EMBL" id="CP017101">
    <property type="protein sequence ID" value="APO68449.1"/>
    <property type="molecule type" value="Genomic_DNA"/>
</dbReference>
<feature type="region of interest" description="Disordered" evidence="1">
    <location>
        <begin position="53"/>
        <end position="72"/>
    </location>
</feature>
<feature type="signal peptide" evidence="2">
    <location>
        <begin position="1"/>
        <end position="28"/>
    </location>
</feature>
<keyword evidence="2" id="KW-0732">Signal</keyword>
<name>A0A1L5NKR8_9HYPH</name>
<reference evidence="3 4" key="1">
    <citation type="submission" date="2016-09" db="EMBL/GenBank/DDBJ databases">
        <title>The complete genome sequences of Rhizobium gallicum, symbiovars gallicum and phaseoli, symbionts associated to common bean (Phaseolus vulgaris).</title>
        <authorList>
            <person name="Bustos P."/>
            <person name="Santamaria R.I."/>
            <person name="Perez-Carrascal O.M."/>
            <person name="Juarez S."/>
            <person name="Lozano L."/>
            <person name="Martinez-Flores I."/>
            <person name="Martinez-Romero E."/>
            <person name="Cevallos M."/>
            <person name="Romero D."/>
            <person name="Davila G."/>
            <person name="Gonzalez V."/>
        </authorList>
    </citation>
    <scope>NUCLEOTIDE SEQUENCE [LARGE SCALE GENOMIC DNA]</scope>
    <source>
        <strain evidence="3 4">IE4872</strain>
    </source>
</reference>
<sequence>MLKLISNAGLVLVLTLGGAVAPASFAQAQDVQFRIGPDGVRIYERDRDRYDRYRDDDRRGCSPREAQIAARDSGLRRPEVVRVTRRSVTVQGWTRYGPDRIVFANRRGCPEIG</sequence>
<feature type="chain" id="PRO_5013199457" description="Antifreeze protein" evidence="2">
    <location>
        <begin position="29"/>
        <end position="113"/>
    </location>
</feature>
<protein>
    <recommendedName>
        <fullName evidence="5">Antifreeze protein</fullName>
    </recommendedName>
</protein>
<dbReference type="STRING" id="56730.IE4872_CH02844"/>
<organism evidence="3 4">
    <name type="scientific">Rhizobium gallicum</name>
    <dbReference type="NCBI Taxonomy" id="56730"/>
    <lineage>
        <taxon>Bacteria</taxon>
        <taxon>Pseudomonadati</taxon>
        <taxon>Pseudomonadota</taxon>
        <taxon>Alphaproteobacteria</taxon>
        <taxon>Hyphomicrobiales</taxon>
        <taxon>Rhizobiaceae</taxon>
        <taxon>Rhizobium/Agrobacterium group</taxon>
        <taxon>Rhizobium</taxon>
    </lineage>
</organism>
<accession>A0A1L5NKR8</accession>
<feature type="compositionally biased region" description="Basic and acidic residues" evidence="1">
    <location>
        <begin position="53"/>
        <end position="62"/>
    </location>
</feature>
<gene>
    <name evidence="3" type="ORF">IE4872_CH02844</name>
</gene>
<dbReference type="Proteomes" id="UP000184749">
    <property type="component" value="Chromosome"/>
</dbReference>
<evidence type="ECO:0000313" key="3">
    <source>
        <dbReference type="EMBL" id="APO68449.1"/>
    </source>
</evidence>
<proteinExistence type="predicted"/>
<evidence type="ECO:0008006" key="5">
    <source>
        <dbReference type="Google" id="ProtNLM"/>
    </source>
</evidence>
<evidence type="ECO:0000256" key="1">
    <source>
        <dbReference type="SAM" id="MobiDB-lite"/>
    </source>
</evidence>
<dbReference type="RefSeq" id="WP_074069098.1">
    <property type="nucleotide sequence ID" value="NZ_CP017101.1"/>
</dbReference>